<keyword evidence="5 12" id="KW-0547">Nucleotide-binding</keyword>
<dbReference type="Pfam" id="PF00012">
    <property type="entry name" value="HSP70"/>
    <property type="match status" value="1"/>
</dbReference>
<comment type="similarity">
    <text evidence="1 12">Belongs to the heat shock protein 70 family.</text>
</comment>
<evidence type="ECO:0000256" key="7">
    <source>
        <dbReference type="ARBA" id="ARBA00023016"/>
    </source>
</evidence>
<dbReference type="EMBL" id="VTOW01000002">
    <property type="protein sequence ID" value="NKE71460.1"/>
    <property type="molecule type" value="Genomic_DNA"/>
</dbReference>
<dbReference type="PROSITE" id="PS00297">
    <property type="entry name" value="HSP70_1"/>
    <property type="match status" value="1"/>
</dbReference>
<dbReference type="InterPro" id="IPR029048">
    <property type="entry name" value="HSP70_C_sf"/>
</dbReference>
<evidence type="ECO:0000256" key="9">
    <source>
        <dbReference type="ARBA" id="ARBA00030019"/>
    </source>
</evidence>
<keyword evidence="14" id="KW-1185">Reference proteome</keyword>
<keyword evidence="6 12" id="KW-0067">ATP-binding</keyword>
<evidence type="ECO:0000256" key="10">
    <source>
        <dbReference type="ARBA" id="ARBA00030945"/>
    </source>
</evidence>
<sequence>MPRVVGIDLGTTNSLVGYMENGTPRVISDAQGRVILPSVVSFGWEGRPDGVIVGEEAKKHLITHPDRTIYSIKRFMGKGMEDVGGDRSFVPYALSGGQQEVVRISVAGKLYTPPEISAFILRELKQRAEAFFKEPVRQAVITVPAYFNDSQRQATKDAGKIAGLEVLRIVNEPTAASLAYGLQKKKEGTIVVYDLGGGTFDVSILKIKNGIFEVLSTNGDTHLGGDDVDRQLMLLIAREITAQSGTDLSNSPDVLQEIRLASEEAKCRLSFEEKAEIALSFPDKKIDYRRTISRTEFDALINGFVEKTLGPCRQALADAQLKPEQVDEVILVGGSTRIPLVREKVADLFKKTPHSELNPDEVVALGAAVQADILAGGITNMLLLDVTPLSLGIETMGGVVSRLIPRNTTIPTSAKESFTTFVDGQKSVSIHVVQGERELVKDCRSLAKFNLTEIDPMPAGIPRIEVTFMIDANGILNVTAKELRSGKAQSIEVKPTYGLTDGEVEKMISDSIEHARADLNERMFIEARNEAESVLRHAEKALSQGAALIDPAEKAEIEKSMAGLKEAMNGNDHHRVREALDRLDQSTKQLAEMLMNQTLKEALQEKKLSDL</sequence>
<dbReference type="InterPro" id="IPR043129">
    <property type="entry name" value="ATPase_NBD"/>
</dbReference>
<dbReference type="PROSITE" id="PS01036">
    <property type="entry name" value="HSP70_3"/>
    <property type="match status" value="1"/>
</dbReference>
<proteinExistence type="inferred from homology"/>
<dbReference type="FunFam" id="3.30.420.40:FF:000020">
    <property type="entry name" value="Chaperone protein HscA homolog"/>
    <property type="match status" value="1"/>
</dbReference>
<dbReference type="InterPro" id="IPR018181">
    <property type="entry name" value="Heat_shock_70_CS"/>
</dbReference>
<evidence type="ECO:0000313" key="14">
    <source>
        <dbReference type="Proteomes" id="UP000534783"/>
    </source>
</evidence>
<dbReference type="SUPFAM" id="SSF100934">
    <property type="entry name" value="Heat shock protein 70kD (HSP70), C-terminal subdomain"/>
    <property type="match status" value="1"/>
</dbReference>
<evidence type="ECO:0000256" key="6">
    <source>
        <dbReference type="ARBA" id="ARBA00022840"/>
    </source>
</evidence>
<keyword evidence="4" id="KW-0597">Phosphoprotein</keyword>
<dbReference type="NCBIfam" id="NF001413">
    <property type="entry name" value="PRK00290.1"/>
    <property type="match status" value="1"/>
</dbReference>
<dbReference type="Gene3D" id="2.60.34.10">
    <property type="entry name" value="Substrate Binding Domain Of DNAk, Chain A, domain 1"/>
    <property type="match status" value="1"/>
</dbReference>
<dbReference type="InterPro" id="IPR013126">
    <property type="entry name" value="Hsp_70_fam"/>
</dbReference>
<dbReference type="InterPro" id="IPR042039">
    <property type="entry name" value="HscA_NBD"/>
</dbReference>
<keyword evidence="8" id="KW-0143">Chaperone</keyword>
<keyword evidence="7" id="KW-0346">Stress response</keyword>
<name>A0A7X6DQG2_9BACT</name>
<dbReference type="NCBIfam" id="NF003520">
    <property type="entry name" value="PRK05183.1"/>
    <property type="match status" value="1"/>
</dbReference>
<dbReference type="Gene3D" id="1.20.1270.10">
    <property type="match status" value="1"/>
</dbReference>
<reference evidence="13 14" key="1">
    <citation type="journal article" date="2020" name="Nature">
        <title>Bacterial chemolithoautotrophy via manganese oxidation.</title>
        <authorList>
            <person name="Yu H."/>
            <person name="Leadbetter J.R."/>
        </authorList>
    </citation>
    <scope>NUCLEOTIDE SEQUENCE [LARGE SCALE GENOMIC DNA]</scope>
    <source>
        <strain evidence="13 14">Mn-1</strain>
    </source>
</reference>
<dbReference type="Gene3D" id="3.90.640.10">
    <property type="entry name" value="Actin, Chain A, domain 4"/>
    <property type="match status" value="1"/>
</dbReference>
<evidence type="ECO:0000256" key="3">
    <source>
        <dbReference type="ARBA" id="ARBA00017249"/>
    </source>
</evidence>
<dbReference type="InterPro" id="IPR010236">
    <property type="entry name" value="ISC_FeS_clus_asmbl_HscA"/>
</dbReference>
<dbReference type="CDD" id="cd10236">
    <property type="entry name" value="ASKHA_NBD_HSP70_HscA"/>
    <property type="match status" value="1"/>
</dbReference>
<dbReference type="PROSITE" id="PS00329">
    <property type="entry name" value="HSP70_2"/>
    <property type="match status" value="1"/>
</dbReference>
<dbReference type="GO" id="GO:0016226">
    <property type="term" value="P:iron-sulfur cluster assembly"/>
    <property type="evidence" value="ECO:0007669"/>
    <property type="project" value="InterPro"/>
</dbReference>
<protein>
    <recommendedName>
        <fullName evidence="2">Chaperone protein DnaK</fullName>
    </recommendedName>
    <alternativeName>
        <fullName evidence="3">Chaperone protein dnaK</fullName>
    </alternativeName>
    <alternativeName>
        <fullName evidence="11">HSP70</fullName>
    </alternativeName>
    <alternativeName>
        <fullName evidence="10">Heat shock 70 kDa protein</fullName>
    </alternativeName>
    <alternativeName>
        <fullName evidence="9">Heat shock protein 70</fullName>
    </alternativeName>
</protein>
<dbReference type="FunFam" id="3.90.640.10:FF:000003">
    <property type="entry name" value="Molecular chaperone DnaK"/>
    <property type="match status" value="1"/>
</dbReference>
<dbReference type="GO" id="GO:0005524">
    <property type="term" value="F:ATP binding"/>
    <property type="evidence" value="ECO:0007669"/>
    <property type="project" value="UniProtKB-KW"/>
</dbReference>
<comment type="caution">
    <text evidence="13">The sequence shown here is derived from an EMBL/GenBank/DDBJ whole genome shotgun (WGS) entry which is preliminary data.</text>
</comment>
<dbReference type="InterPro" id="IPR029047">
    <property type="entry name" value="HSP70_peptide-bd_sf"/>
</dbReference>
<dbReference type="FunFam" id="3.30.420.40:FF:000004">
    <property type="entry name" value="Molecular chaperone DnaK"/>
    <property type="match status" value="1"/>
</dbReference>
<organism evidence="13 14">
    <name type="scientific">Candidatus Manganitrophus noduliformans</name>
    <dbReference type="NCBI Taxonomy" id="2606439"/>
    <lineage>
        <taxon>Bacteria</taxon>
        <taxon>Pseudomonadati</taxon>
        <taxon>Nitrospirota</taxon>
        <taxon>Nitrospiria</taxon>
        <taxon>Candidatus Troglogloeales</taxon>
        <taxon>Candidatus Manganitrophaceae</taxon>
        <taxon>Candidatus Manganitrophus</taxon>
    </lineage>
</organism>
<evidence type="ECO:0000256" key="1">
    <source>
        <dbReference type="ARBA" id="ARBA00007381"/>
    </source>
</evidence>
<dbReference type="PRINTS" id="PR00301">
    <property type="entry name" value="HEATSHOCK70"/>
</dbReference>
<dbReference type="GO" id="GO:0051082">
    <property type="term" value="F:unfolded protein binding"/>
    <property type="evidence" value="ECO:0007669"/>
    <property type="project" value="InterPro"/>
</dbReference>
<dbReference type="Proteomes" id="UP000534783">
    <property type="component" value="Unassembled WGS sequence"/>
</dbReference>
<dbReference type="RefSeq" id="WP_168060112.1">
    <property type="nucleotide sequence ID" value="NZ_VTOW01000002.1"/>
</dbReference>
<dbReference type="Gene3D" id="3.30.420.40">
    <property type="match status" value="2"/>
</dbReference>
<evidence type="ECO:0000313" key="13">
    <source>
        <dbReference type="EMBL" id="NKE71460.1"/>
    </source>
</evidence>
<evidence type="ECO:0000256" key="2">
    <source>
        <dbReference type="ARBA" id="ARBA00014415"/>
    </source>
</evidence>
<evidence type="ECO:0000256" key="5">
    <source>
        <dbReference type="ARBA" id="ARBA00022741"/>
    </source>
</evidence>
<evidence type="ECO:0000256" key="8">
    <source>
        <dbReference type="ARBA" id="ARBA00023186"/>
    </source>
</evidence>
<evidence type="ECO:0000256" key="11">
    <source>
        <dbReference type="ARBA" id="ARBA00033103"/>
    </source>
</evidence>
<evidence type="ECO:0000256" key="12">
    <source>
        <dbReference type="RuleBase" id="RU003322"/>
    </source>
</evidence>
<dbReference type="SUPFAM" id="SSF100920">
    <property type="entry name" value="Heat shock protein 70kD (HSP70), peptide-binding domain"/>
    <property type="match status" value="1"/>
</dbReference>
<accession>A0A7X6DQG2</accession>
<dbReference type="NCBIfam" id="TIGR01991">
    <property type="entry name" value="HscA"/>
    <property type="match status" value="1"/>
</dbReference>
<dbReference type="PANTHER" id="PTHR19375">
    <property type="entry name" value="HEAT SHOCK PROTEIN 70KDA"/>
    <property type="match status" value="1"/>
</dbReference>
<dbReference type="GO" id="GO:0140662">
    <property type="term" value="F:ATP-dependent protein folding chaperone"/>
    <property type="evidence" value="ECO:0007669"/>
    <property type="project" value="InterPro"/>
</dbReference>
<evidence type="ECO:0000256" key="4">
    <source>
        <dbReference type="ARBA" id="ARBA00022553"/>
    </source>
</evidence>
<dbReference type="AlphaFoldDB" id="A0A7X6DQG2"/>
<dbReference type="SUPFAM" id="SSF53067">
    <property type="entry name" value="Actin-like ATPase domain"/>
    <property type="match status" value="2"/>
</dbReference>
<gene>
    <name evidence="13" type="primary">hscA</name>
    <name evidence="13" type="ORF">MNODULE_11990</name>
</gene>
<dbReference type="GO" id="GO:0016887">
    <property type="term" value="F:ATP hydrolysis activity"/>
    <property type="evidence" value="ECO:0007669"/>
    <property type="project" value="InterPro"/>
</dbReference>